<dbReference type="HAMAP" id="MF_00226_B">
    <property type="entry name" value="CinA_B"/>
    <property type="match status" value="1"/>
</dbReference>
<dbReference type="RefSeq" id="WP_270004893.1">
    <property type="nucleotide sequence ID" value="NZ_JAPFGC010000002.1"/>
</dbReference>
<dbReference type="InterPro" id="IPR001453">
    <property type="entry name" value="MoaB/Mog_dom"/>
</dbReference>
<evidence type="ECO:0000259" key="2">
    <source>
        <dbReference type="SMART" id="SM00852"/>
    </source>
</evidence>
<comment type="caution">
    <text evidence="3">The sequence shown here is derived from an EMBL/GenBank/DDBJ whole genome shotgun (WGS) entry which is preliminary data.</text>
</comment>
<dbReference type="Pfam" id="PF00994">
    <property type="entry name" value="MoCF_biosynth"/>
    <property type="match status" value="1"/>
</dbReference>
<dbReference type="SUPFAM" id="SSF142433">
    <property type="entry name" value="CinA-like"/>
    <property type="match status" value="1"/>
</dbReference>
<dbReference type="Pfam" id="PF18146">
    <property type="entry name" value="CinA_KH"/>
    <property type="match status" value="1"/>
</dbReference>
<dbReference type="InterPro" id="IPR041424">
    <property type="entry name" value="CinA_KH"/>
</dbReference>
<dbReference type="PANTHER" id="PTHR13939:SF0">
    <property type="entry name" value="NMN AMIDOHYDROLASE-LIKE PROTEIN YFAY"/>
    <property type="match status" value="1"/>
</dbReference>
<dbReference type="InterPro" id="IPR036653">
    <property type="entry name" value="CinA-like_C"/>
</dbReference>
<dbReference type="CDD" id="cd00885">
    <property type="entry name" value="cinA"/>
    <property type="match status" value="1"/>
</dbReference>
<proteinExistence type="inferred from homology"/>
<evidence type="ECO:0000313" key="4">
    <source>
        <dbReference type="Proteomes" id="UP001149142"/>
    </source>
</evidence>
<dbReference type="NCBIfam" id="TIGR00177">
    <property type="entry name" value="molyb_syn"/>
    <property type="match status" value="1"/>
</dbReference>
<dbReference type="PANTHER" id="PTHR13939">
    <property type="entry name" value="NICOTINAMIDE-NUCLEOTIDE AMIDOHYDROLASE PNCC"/>
    <property type="match status" value="1"/>
</dbReference>
<dbReference type="SUPFAM" id="SSF53218">
    <property type="entry name" value="Molybdenum cofactor biosynthesis proteins"/>
    <property type="match status" value="1"/>
</dbReference>
<dbReference type="Proteomes" id="UP001149142">
    <property type="component" value="Unassembled WGS sequence"/>
</dbReference>
<organism evidence="3 4">
    <name type="scientific">Mesoflavibacter profundi</name>
    <dbReference type="NCBI Taxonomy" id="2708110"/>
    <lineage>
        <taxon>Bacteria</taxon>
        <taxon>Pseudomonadati</taxon>
        <taxon>Bacteroidota</taxon>
        <taxon>Flavobacteriia</taxon>
        <taxon>Flavobacteriales</taxon>
        <taxon>Flavobacteriaceae</taxon>
        <taxon>Mesoflavibacter</taxon>
    </lineage>
</organism>
<dbReference type="NCBIfam" id="TIGR00200">
    <property type="entry name" value="cinA_nterm"/>
    <property type="match status" value="1"/>
</dbReference>
<feature type="domain" description="MoaB/Mog" evidence="2">
    <location>
        <begin position="4"/>
        <end position="172"/>
    </location>
</feature>
<dbReference type="InterPro" id="IPR036425">
    <property type="entry name" value="MoaB/Mog-like_dom_sf"/>
</dbReference>
<dbReference type="NCBIfam" id="TIGR00199">
    <property type="entry name" value="PncC_domain"/>
    <property type="match status" value="1"/>
</dbReference>
<dbReference type="InterPro" id="IPR008135">
    <property type="entry name" value="Competence-induced_CinA"/>
</dbReference>
<reference evidence="3" key="1">
    <citation type="submission" date="2022-11" db="EMBL/GenBank/DDBJ databases">
        <title>Refractory cell wall polysaccharides provide important carbon source for microbial heterotrophs in the hadal ocean.</title>
        <authorList>
            <person name="Zhu X."/>
        </authorList>
    </citation>
    <scope>NUCLEOTIDE SEQUENCE</scope>
    <source>
        <strain evidence="3">MTRN7</strain>
    </source>
</reference>
<protein>
    <recommendedName>
        <fullName evidence="1">CinA-like protein</fullName>
    </recommendedName>
</protein>
<dbReference type="SMART" id="SM00852">
    <property type="entry name" value="MoCF_biosynth"/>
    <property type="match status" value="1"/>
</dbReference>
<gene>
    <name evidence="3" type="ORF">OOZ35_01040</name>
</gene>
<dbReference type="EMBL" id="JAPFGC010000002">
    <property type="protein sequence ID" value="MDA0176073.1"/>
    <property type="molecule type" value="Genomic_DNA"/>
</dbReference>
<dbReference type="InterPro" id="IPR050101">
    <property type="entry name" value="CinA"/>
</dbReference>
<dbReference type="InterPro" id="IPR008136">
    <property type="entry name" value="CinA_C"/>
</dbReference>
<comment type="similarity">
    <text evidence="1">Belongs to the CinA family.</text>
</comment>
<dbReference type="Pfam" id="PF02464">
    <property type="entry name" value="CinA"/>
    <property type="match status" value="1"/>
</dbReference>
<evidence type="ECO:0000256" key="1">
    <source>
        <dbReference type="HAMAP-Rule" id="MF_00226"/>
    </source>
</evidence>
<dbReference type="PIRSF" id="PIRSF006728">
    <property type="entry name" value="CinA"/>
    <property type="match status" value="1"/>
</dbReference>
<dbReference type="NCBIfam" id="NF001813">
    <property type="entry name" value="PRK00549.1"/>
    <property type="match status" value="1"/>
</dbReference>
<evidence type="ECO:0000313" key="3">
    <source>
        <dbReference type="EMBL" id="MDA0176073.1"/>
    </source>
</evidence>
<keyword evidence="4" id="KW-1185">Reference proteome</keyword>
<dbReference type="Gene3D" id="3.90.950.20">
    <property type="entry name" value="CinA-like"/>
    <property type="match status" value="1"/>
</dbReference>
<dbReference type="Gene3D" id="3.40.980.10">
    <property type="entry name" value="MoaB/Mog-like domain"/>
    <property type="match status" value="1"/>
</dbReference>
<sequence>MQAEIITIGDEILIGQIIDTNSAFIGKALNSIGVSVYQITSIQDEKEHLIKAFKEAEENADIIIVTGGLGPTKDDITKHTLTEYFNDTLVQNDLVLAHVEQLFEKYITTPISDLNRKQALVPSTCNVLMNKYGTAPGMWLEKGNKTFISLPGVPYEMKALIEDEVLPKLAHKYKRPFILHKTILTYGLGESAIAERLEQIEDQLPKHIKLAYLPSLGRVRLRLSGKGNDEDILSADIQTQVDNILPLIKDIFVGFEDNNNSIEQIIASQLVKTNQTLAIAESCTGGKLTQTFTQHSGASAYFKGGLVTYATQSKIDILGVDQAIIEEHSVVSEAVAKAMAINVREKLNADIGISTTGNAGPTKGDSDAEVGTVYIGFATKLGVKAYKFNMGNHRERVINKTVNKSLELLQKEIFEN</sequence>
<accession>A0ABT4RW63</accession>
<name>A0ABT4RW63_9FLAO</name>